<evidence type="ECO:0000256" key="1">
    <source>
        <dbReference type="SAM" id="MobiDB-lite"/>
    </source>
</evidence>
<feature type="region of interest" description="Disordered" evidence="1">
    <location>
        <begin position="19"/>
        <end position="92"/>
    </location>
</feature>
<accession>A0AAD4Y0Q2</accession>
<evidence type="ECO:0000313" key="3">
    <source>
        <dbReference type="Proteomes" id="UP001214576"/>
    </source>
</evidence>
<reference evidence="2" key="1">
    <citation type="submission" date="2022-03" db="EMBL/GenBank/DDBJ databases">
        <title>Genomic analyses of argali, domestic sheep and their hybrids provide insights into chromosomal evolution, heterosis and genetic basis of agronomic traits.</title>
        <authorList>
            <person name="Li M."/>
        </authorList>
    </citation>
    <scope>NUCLEOTIDE SEQUENCE</scope>
    <source>
        <strain evidence="2">CAU-MHL-2022a</strain>
        <tissue evidence="2">Skin</tissue>
    </source>
</reference>
<organism evidence="2 3">
    <name type="scientific">Ovis ammon polii</name>
    <dbReference type="NCBI Taxonomy" id="230172"/>
    <lineage>
        <taxon>Eukaryota</taxon>
        <taxon>Metazoa</taxon>
        <taxon>Chordata</taxon>
        <taxon>Craniata</taxon>
        <taxon>Vertebrata</taxon>
        <taxon>Euteleostomi</taxon>
        <taxon>Mammalia</taxon>
        <taxon>Eutheria</taxon>
        <taxon>Laurasiatheria</taxon>
        <taxon>Artiodactyla</taxon>
        <taxon>Ruminantia</taxon>
        <taxon>Pecora</taxon>
        <taxon>Bovidae</taxon>
        <taxon>Caprinae</taxon>
        <taxon>Ovis</taxon>
    </lineage>
</organism>
<name>A0AAD4Y0Q2_OVIAM</name>
<dbReference type="AlphaFoldDB" id="A0AAD4Y0Q2"/>
<keyword evidence="3" id="KW-1185">Reference proteome</keyword>
<feature type="compositionally biased region" description="Low complexity" evidence="1">
    <location>
        <begin position="32"/>
        <end position="41"/>
    </location>
</feature>
<proteinExistence type="predicted"/>
<gene>
    <name evidence="2" type="ORF">MG293_016384</name>
</gene>
<sequence>MKSSKSSTSLAFESRLSKLKRASSEDTLNKPGAAAASGAAARLKKTSTSGAISELTESRLRGPSGDTIPGPQAKPAFPPQSEPAFWKRYPNS</sequence>
<evidence type="ECO:0000313" key="2">
    <source>
        <dbReference type="EMBL" id="KAI4533365.1"/>
    </source>
</evidence>
<protein>
    <submittedName>
        <fullName evidence="2">Uncharacterized protein</fullName>
    </submittedName>
</protein>
<comment type="caution">
    <text evidence="2">The sequence shown here is derived from an EMBL/GenBank/DDBJ whole genome shotgun (WGS) entry which is preliminary data.</text>
</comment>
<dbReference type="Proteomes" id="UP001214576">
    <property type="component" value="Unassembled WGS sequence"/>
</dbReference>
<dbReference type="EMBL" id="JAKZEL010000020">
    <property type="protein sequence ID" value="KAI4533365.1"/>
    <property type="molecule type" value="Genomic_DNA"/>
</dbReference>